<dbReference type="AlphaFoldDB" id="A0A2T0QCX7"/>
<evidence type="ECO:0000259" key="5">
    <source>
        <dbReference type="Pfam" id="PF21124"/>
    </source>
</evidence>
<keyword evidence="7" id="KW-1185">Reference proteome</keyword>
<dbReference type="OrthoDB" id="5123945at2"/>
<dbReference type="PANTHER" id="PTHR42681">
    <property type="entry name" value="MALONYL-COA-ACYL CARRIER PROTEIN TRANSACYLASE, MITOCHONDRIAL"/>
    <property type="match status" value="1"/>
</dbReference>
<keyword evidence="2 6" id="KW-0808">Transferase</keyword>
<protein>
    <recommendedName>
        <fullName evidence="1">[acyl-carrier-protein] S-malonyltransferase</fullName>
        <ecNumber evidence="1">2.3.1.39</ecNumber>
    </recommendedName>
</protein>
<feature type="domain" description="Malonyl-CoA-[acyl-carrier-protein] transacylase small" evidence="5">
    <location>
        <begin position="138"/>
        <end position="199"/>
    </location>
</feature>
<accession>A0A2T0QCX7</accession>
<dbReference type="GO" id="GO:0006633">
    <property type="term" value="P:fatty acid biosynthetic process"/>
    <property type="evidence" value="ECO:0007669"/>
    <property type="project" value="TreeGrafter"/>
</dbReference>
<keyword evidence="3" id="KW-0012">Acyltransferase</keyword>
<dbReference type="Pfam" id="PF21124">
    <property type="entry name" value="VinK_C"/>
    <property type="match status" value="1"/>
</dbReference>
<dbReference type="InterPro" id="IPR016035">
    <property type="entry name" value="Acyl_Trfase/lysoPLipase"/>
</dbReference>
<gene>
    <name evidence="6" type="ORF">CLV72_101336</name>
</gene>
<evidence type="ECO:0000256" key="3">
    <source>
        <dbReference type="ARBA" id="ARBA00023315"/>
    </source>
</evidence>
<dbReference type="EMBL" id="PVZC01000001">
    <property type="protein sequence ID" value="PRY01752.1"/>
    <property type="molecule type" value="Genomic_DNA"/>
</dbReference>
<dbReference type="GO" id="GO:0004314">
    <property type="term" value="F:[acyl-carrier-protein] S-malonyltransferase activity"/>
    <property type="evidence" value="ECO:0007669"/>
    <property type="project" value="UniProtKB-EC"/>
</dbReference>
<dbReference type="InterPro" id="IPR049416">
    <property type="entry name" value="VinK-like_small"/>
</dbReference>
<evidence type="ECO:0000256" key="1">
    <source>
        <dbReference type="ARBA" id="ARBA00013258"/>
    </source>
</evidence>
<evidence type="ECO:0000256" key="4">
    <source>
        <dbReference type="ARBA" id="ARBA00048462"/>
    </source>
</evidence>
<proteinExistence type="predicted"/>
<dbReference type="PANTHER" id="PTHR42681:SF1">
    <property type="entry name" value="MALONYL-COA-ACYL CARRIER PROTEIN TRANSACYLASE, MITOCHONDRIAL"/>
    <property type="match status" value="1"/>
</dbReference>
<dbReference type="SUPFAM" id="SSF52151">
    <property type="entry name" value="FabD/lysophospholipase-like"/>
    <property type="match status" value="1"/>
</dbReference>
<comment type="catalytic activity">
    <reaction evidence="4">
        <text>holo-[ACP] + malonyl-CoA = malonyl-[ACP] + CoA</text>
        <dbReference type="Rhea" id="RHEA:41792"/>
        <dbReference type="Rhea" id="RHEA-COMP:9623"/>
        <dbReference type="Rhea" id="RHEA-COMP:9685"/>
        <dbReference type="ChEBI" id="CHEBI:57287"/>
        <dbReference type="ChEBI" id="CHEBI:57384"/>
        <dbReference type="ChEBI" id="CHEBI:64479"/>
        <dbReference type="ChEBI" id="CHEBI:78449"/>
        <dbReference type="EC" id="2.3.1.39"/>
    </reaction>
</comment>
<comment type="caution">
    <text evidence="6">The sequence shown here is derived from an EMBL/GenBank/DDBJ whole genome shotgun (WGS) entry which is preliminary data.</text>
</comment>
<organism evidence="6 7">
    <name type="scientific">Allonocardiopsis opalescens</name>
    <dbReference type="NCBI Taxonomy" id="1144618"/>
    <lineage>
        <taxon>Bacteria</taxon>
        <taxon>Bacillati</taxon>
        <taxon>Actinomycetota</taxon>
        <taxon>Actinomycetes</taxon>
        <taxon>Streptosporangiales</taxon>
        <taxon>Allonocardiopsis</taxon>
    </lineage>
</organism>
<reference evidence="6 7" key="1">
    <citation type="submission" date="2018-03" db="EMBL/GenBank/DDBJ databases">
        <title>Genomic Encyclopedia of Archaeal and Bacterial Type Strains, Phase II (KMG-II): from individual species to whole genera.</title>
        <authorList>
            <person name="Goeker M."/>
        </authorList>
    </citation>
    <scope>NUCLEOTIDE SEQUENCE [LARGE SCALE GENOMIC DNA]</scope>
    <source>
        <strain evidence="6 7">DSM 45601</strain>
    </source>
</reference>
<dbReference type="Gene3D" id="3.40.366.10">
    <property type="entry name" value="Malonyl-Coenzyme A Acyl Carrier Protein, domain 2"/>
    <property type="match status" value="2"/>
</dbReference>
<evidence type="ECO:0000256" key="2">
    <source>
        <dbReference type="ARBA" id="ARBA00022679"/>
    </source>
</evidence>
<dbReference type="InterPro" id="IPR001227">
    <property type="entry name" value="Ac_transferase_dom_sf"/>
</dbReference>
<dbReference type="RefSeq" id="WP_146159313.1">
    <property type="nucleotide sequence ID" value="NZ_PVZC01000001.1"/>
</dbReference>
<dbReference type="Proteomes" id="UP000237846">
    <property type="component" value="Unassembled WGS sequence"/>
</dbReference>
<evidence type="ECO:0000313" key="6">
    <source>
        <dbReference type="EMBL" id="PRY01752.1"/>
    </source>
</evidence>
<sequence length="315" mass="34521">METDARPRTAVVFPGMGPSQYADVSRFMLVNPVARRLVAAAGEALGYSLVDRYREAEGDYSEYAQVAFLVNCLALAEWARDALGVEPELCAGPSFGGKAAAAHAGTLAFPDAVRLTARLARLMEDYFGREHRDAVTLSFVRTPEPALAEILAEMDERGEWYDIACRIDEDFHMVTLREGGLERMQARLRAVGGLPLYSMRPPLHSAAFAGLRRRAEEEVFADFHFADPKLPVVSDHDGSVLTSAEQVRTLLLDGIVRALRWPEVVAAFKEAGVTRVCVAGPDSLFGRVGITTANFDVVAANPRLAMQPRRRTGTR</sequence>
<evidence type="ECO:0000313" key="7">
    <source>
        <dbReference type="Proteomes" id="UP000237846"/>
    </source>
</evidence>
<name>A0A2T0QCX7_9ACTN</name>
<dbReference type="EC" id="2.3.1.39" evidence="1"/>
<dbReference type="InterPro" id="IPR050858">
    <property type="entry name" value="Mal-CoA-ACP_Trans/PKS_FabD"/>
</dbReference>